<dbReference type="EMBL" id="CP008849">
    <property type="protein sequence ID" value="AIF99619.1"/>
    <property type="molecule type" value="Genomic_DNA"/>
</dbReference>
<reference evidence="6 7" key="2">
    <citation type="journal article" date="2018" name="Nat. Biotechnol.">
        <title>A standardized bacterial taxonomy based on genome phylogeny substantially revises the tree of life.</title>
        <authorList>
            <person name="Parks D.H."/>
            <person name="Chuvochina M."/>
            <person name="Waite D.W."/>
            <person name="Rinke C."/>
            <person name="Skarshewski A."/>
            <person name="Chaumeil P.A."/>
            <person name="Hugenholtz P."/>
        </authorList>
    </citation>
    <scope>NUCLEOTIDE SEQUENCE [LARGE SCALE GENOMIC DNA]</scope>
    <source>
        <strain evidence="4">UBA11621</strain>
        <strain evidence="3">UBA11978</strain>
    </source>
</reference>
<evidence type="ECO:0000313" key="7">
    <source>
        <dbReference type="Proteomes" id="UP000264779"/>
    </source>
</evidence>
<proteinExistence type="predicted"/>
<keyword evidence="5" id="KW-1185">Reference proteome</keyword>
<reference evidence="2 5" key="1">
    <citation type="submission" date="2014-06" db="EMBL/GenBank/DDBJ databases">
        <title>Genomes of Alteromonas australica, a world apart.</title>
        <authorList>
            <person name="Gonzaga A."/>
            <person name="Lopez-Perez M."/>
            <person name="Rodriguez-Valera F."/>
        </authorList>
    </citation>
    <scope>NUCLEOTIDE SEQUENCE [LARGE SCALE GENOMIC DNA]</scope>
    <source>
        <strain evidence="2 5">H 17</strain>
    </source>
</reference>
<dbReference type="eggNOG" id="ENOG502ZCJZ">
    <property type="taxonomic scope" value="Bacteria"/>
</dbReference>
<evidence type="ECO:0000313" key="4">
    <source>
        <dbReference type="EMBL" id="HBU51001.1"/>
    </source>
</evidence>
<sequence length="155" mass="16752">MKLSTLALALTFSVISVSSFAKDVVLKPVNANIETQACLTAATEGFGPALRFIRKNGFDAETFSATVRCNGESLRTFAHMYRNNEVSSNAKTVALVAKNENVASKACLAAIKVGARQALAQYNLEGENIICNNKQIADFAREYTAQDVVVRNLSE</sequence>
<dbReference type="Proteomes" id="UP000264779">
    <property type="component" value="Unassembled WGS sequence"/>
</dbReference>
<dbReference type="RefSeq" id="WP_044057693.1">
    <property type="nucleotide sequence ID" value="NZ_CAJXAX010000003.1"/>
</dbReference>
<dbReference type="Proteomes" id="UP000263517">
    <property type="component" value="Unassembled WGS sequence"/>
</dbReference>
<gene>
    <name evidence="3" type="ORF">DCW74_21055</name>
    <name evidence="4" type="ORF">DEB45_07060</name>
    <name evidence="2" type="ORF">EP13_13495</name>
</gene>
<evidence type="ECO:0000313" key="5">
    <source>
        <dbReference type="Proteomes" id="UP000056090"/>
    </source>
</evidence>
<accession>A0A075NY52</accession>
<dbReference type="EMBL" id="DONK01000107">
    <property type="protein sequence ID" value="HBU51001.1"/>
    <property type="molecule type" value="Genomic_DNA"/>
</dbReference>
<dbReference type="KEGG" id="aaus:EP12_14135"/>
<dbReference type="OrthoDB" id="6322294at2"/>
<evidence type="ECO:0000313" key="3">
    <source>
        <dbReference type="EMBL" id="HAW78213.1"/>
    </source>
</evidence>
<feature type="signal peptide" evidence="1">
    <location>
        <begin position="1"/>
        <end position="21"/>
    </location>
</feature>
<evidence type="ECO:0000256" key="1">
    <source>
        <dbReference type="SAM" id="SignalP"/>
    </source>
</evidence>
<dbReference type="EMBL" id="DNAN01000737">
    <property type="protein sequence ID" value="HAW78213.1"/>
    <property type="molecule type" value="Genomic_DNA"/>
</dbReference>
<dbReference type="GeneID" id="78255916"/>
<evidence type="ECO:0000313" key="2">
    <source>
        <dbReference type="EMBL" id="AIF99619.1"/>
    </source>
</evidence>
<dbReference type="AlphaFoldDB" id="A0A075NY52"/>
<protein>
    <submittedName>
        <fullName evidence="3">DUF3718 domain-containing protein</fullName>
    </submittedName>
</protein>
<name>A0A075NY52_9ALTE</name>
<organism evidence="2 5">
    <name type="scientific">Alteromonas australica</name>
    <dbReference type="NCBI Taxonomy" id="589873"/>
    <lineage>
        <taxon>Bacteria</taxon>
        <taxon>Pseudomonadati</taxon>
        <taxon>Pseudomonadota</taxon>
        <taxon>Gammaproteobacteria</taxon>
        <taxon>Alteromonadales</taxon>
        <taxon>Alteromonadaceae</taxon>
        <taxon>Alteromonas/Salinimonas group</taxon>
        <taxon>Alteromonas</taxon>
    </lineage>
</organism>
<dbReference type="PATRIC" id="fig|589873.4.peg.3054"/>
<evidence type="ECO:0000313" key="6">
    <source>
        <dbReference type="Proteomes" id="UP000263517"/>
    </source>
</evidence>
<feature type="chain" id="PRO_5036289682" evidence="1">
    <location>
        <begin position="22"/>
        <end position="155"/>
    </location>
</feature>
<keyword evidence="1" id="KW-0732">Signal</keyword>
<dbReference type="KEGG" id="aal:EP13_13495"/>
<dbReference type="Proteomes" id="UP000056090">
    <property type="component" value="Chromosome"/>
</dbReference>